<dbReference type="InterPro" id="IPR006224">
    <property type="entry name" value="PsdUridine_synth_RluA-like_CS"/>
</dbReference>
<comment type="function">
    <text evidence="5">Responsible for synthesis of pseudouridine from uracil-65 in transfer RNAs.</text>
</comment>
<evidence type="ECO:0000256" key="5">
    <source>
        <dbReference type="ARBA" id="ARBA00037670"/>
    </source>
</evidence>
<dbReference type="CDD" id="cd02563">
    <property type="entry name" value="PseudoU_synth_TruC"/>
    <property type="match status" value="1"/>
</dbReference>
<dbReference type="InterPro" id="IPR020103">
    <property type="entry name" value="PsdUridine_synth_cat_dom_sf"/>
</dbReference>
<sequence>MLDILYQDEHIVAINKPSGLLVHRSPIDKHETRFAIQLTRDQIGQRVYPVHRLDKPTSGVLLFALSSEVAALLTQQFTARTVHKRYWAIVRGYTQDSGVVDYPLQEQWDKMTDNLVSQDKSAQSAVTHYQQLAKTELPFAVGRYETVRYSLVELYPKTGRKHQLRRHMKHIFHPIVGDTTHGDGKQNTFLREQFDLQRLMLHARELNLAHPVTGDALSIHAPLAEDFQLLLGQLKLETEQDSDTQANSSDSVKYCY</sequence>
<dbReference type="InterPro" id="IPR006225">
    <property type="entry name" value="PsdUridine_synth_RluC/D"/>
</dbReference>
<evidence type="ECO:0000256" key="3">
    <source>
        <dbReference type="ARBA" id="ARBA00023235"/>
    </source>
</evidence>
<evidence type="ECO:0000313" key="9">
    <source>
        <dbReference type="EMBL" id="PWQ92845.1"/>
    </source>
</evidence>
<keyword evidence="3 7" id="KW-0413">Isomerase</keyword>
<organism evidence="9 10">
    <name type="scientific">Leucothrix pacifica</name>
    <dbReference type="NCBI Taxonomy" id="1247513"/>
    <lineage>
        <taxon>Bacteria</taxon>
        <taxon>Pseudomonadati</taxon>
        <taxon>Pseudomonadota</taxon>
        <taxon>Gammaproteobacteria</taxon>
        <taxon>Thiotrichales</taxon>
        <taxon>Thiotrichaceae</taxon>
        <taxon>Leucothrix</taxon>
    </lineage>
</organism>
<evidence type="ECO:0000256" key="4">
    <source>
        <dbReference type="ARBA" id="ARBA00036607"/>
    </source>
</evidence>
<dbReference type="Pfam" id="PF00849">
    <property type="entry name" value="PseudoU_synth_2"/>
    <property type="match status" value="1"/>
</dbReference>
<keyword evidence="2" id="KW-0819">tRNA processing</keyword>
<evidence type="ECO:0000259" key="8">
    <source>
        <dbReference type="Pfam" id="PF00849"/>
    </source>
</evidence>
<feature type="domain" description="Pseudouridine synthase RsuA/RluA-like" evidence="8">
    <location>
        <begin position="10"/>
        <end position="170"/>
    </location>
</feature>
<evidence type="ECO:0000256" key="1">
    <source>
        <dbReference type="ARBA" id="ARBA00010876"/>
    </source>
</evidence>
<proteinExistence type="inferred from homology"/>
<dbReference type="NCBIfam" id="NF008321">
    <property type="entry name" value="PRK11112.1"/>
    <property type="match status" value="1"/>
</dbReference>
<dbReference type="PANTHER" id="PTHR21600:SF56">
    <property type="entry name" value="TRNA PSEUDOURIDINE SYNTHASE C"/>
    <property type="match status" value="1"/>
</dbReference>
<comment type="catalytic activity">
    <reaction evidence="4">
        <text>uridine(65) in tRNA = pseudouridine(65) in tRNA</text>
        <dbReference type="Rhea" id="RHEA:42536"/>
        <dbReference type="Rhea" id="RHEA-COMP:10103"/>
        <dbReference type="Rhea" id="RHEA-COMP:10104"/>
        <dbReference type="ChEBI" id="CHEBI:65314"/>
        <dbReference type="ChEBI" id="CHEBI:65315"/>
        <dbReference type="EC" id="5.4.99.26"/>
    </reaction>
</comment>
<dbReference type="OrthoDB" id="9807829at2"/>
<name>A0A317C2I8_9GAMM</name>
<dbReference type="GO" id="GO:0000455">
    <property type="term" value="P:enzyme-directed rRNA pseudouridine synthesis"/>
    <property type="evidence" value="ECO:0007669"/>
    <property type="project" value="TreeGrafter"/>
</dbReference>
<protein>
    <recommendedName>
        <fullName evidence="7">Pseudouridine synthase</fullName>
        <ecNumber evidence="7">5.4.99.-</ecNumber>
    </recommendedName>
</protein>
<evidence type="ECO:0000256" key="6">
    <source>
        <dbReference type="PIRSR" id="PIRSR606225-1"/>
    </source>
</evidence>
<evidence type="ECO:0000313" key="10">
    <source>
        <dbReference type="Proteomes" id="UP000245539"/>
    </source>
</evidence>
<dbReference type="PANTHER" id="PTHR21600">
    <property type="entry name" value="MITOCHONDRIAL RNA PSEUDOURIDINE SYNTHASE"/>
    <property type="match status" value="1"/>
</dbReference>
<dbReference type="AlphaFoldDB" id="A0A317C2I8"/>
<dbReference type="EC" id="5.4.99.-" evidence="7"/>
<comment type="similarity">
    <text evidence="1 7">Belongs to the pseudouridine synthase RluA family.</text>
</comment>
<dbReference type="GO" id="GO:0160149">
    <property type="term" value="F:tRNA pseudouridine(65) synthase activity"/>
    <property type="evidence" value="ECO:0007669"/>
    <property type="project" value="UniProtKB-EC"/>
</dbReference>
<dbReference type="Gene3D" id="3.30.2350.10">
    <property type="entry name" value="Pseudouridine synthase"/>
    <property type="match status" value="1"/>
</dbReference>
<dbReference type="NCBIfam" id="TIGR00005">
    <property type="entry name" value="rluA_subfam"/>
    <property type="match status" value="1"/>
</dbReference>
<dbReference type="SUPFAM" id="SSF55120">
    <property type="entry name" value="Pseudouridine synthase"/>
    <property type="match status" value="1"/>
</dbReference>
<dbReference type="GO" id="GO:0008033">
    <property type="term" value="P:tRNA processing"/>
    <property type="evidence" value="ECO:0007669"/>
    <property type="project" value="UniProtKB-KW"/>
</dbReference>
<accession>A0A317C2I8</accession>
<dbReference type="InterPro" id="IPR050188">
    <property type="entry name" value="RluA_PseudoU_synthase"/>
</dbReference>
<keyword evidence="10" id="KW-1185">Reference proteome</keyword>
<reference evidence="9 10" key="1">
    <citation type="submission" date="2018-05" db="EMBL/GenBank/DDBJ databases">
        <title>Leucothrix arctica sp. nov., isolated from Arctic seawater.</title>
        <authorList>
            <person name="Choi A."/>
            <person name="Baek K."/>
        </authorList>
    </citation>
    <scope>NUCLEOTIDE SEQUENCE [LARGE SCALE GENOMIC DNA]</scope>
    <source>
        <strain evidence="9 10">JCM 18388</strain>
    </source>
</reference>
<feature type="active site" evidence="6">
    <location>
        <position position="54"/>
    </location>
</feature>
<dbReference type="RefSeq" id="WP_109839257.1">
    <property type="nucleotide sequence ID" value="NZ_QGKM01000075.1"/>
</dbReference>
<comment type="catalytic activity">
    <reaction evidence="7">
        <text>a uridine in RNA = a pseudouridine in RNA</text>
        <dbReference type="Rhea" id="RHEA:48348"/>
        <dbReference type="Rhea" id="RHEA-COMP:12068"/>
        <dbReference type="Rhea" id="RHEA-COMP:12069"/>
        <dbReference type="ChEBI" id="CHEBI:65314"/>
        <dbReference type="ChEBI" id="CHEBI:65315"/>
    </reaction>
</comment>
<comment type="caution">
    <text evidence="9">The sequence shown here is derived from an EMBL/GenBank/DDBJ whole genome shotgun (WGS) entry which is preliminary data.</text>
</comment>
<evidence type="ECO:0000256" key="7">
    <source>
        <dbReference type="RuleBase" id="RU362028"/>
    </source>
</evidence>
<dbReference type="PROSITE" id="PS01129">
    <property type="entry name" value="PSI_RLU"/>
    <property type="match status" value="1"/>
</dbReference>
<dbReference type="GO" id="GO:0003723">
    <property type="term" value="F:RNA binding"/>
    <property type="evidence" value="ECO:0007669"/>
    <property type="project" value="InterPro"/>
</dbReference>
<evidence type="ECO:0000256" key="2">
    <source>
        <dbReference type="ARBA" id="ARBA00022694"/>
    </source>
</evidence>
<dbReference type="Proteomes" id="UP000245539">
    <property type="component" value="Unassembled WGS sequence"/>
</dbReference>
<dbReference type="InterPro" id="IPR006145">
    <property type="entry name" value="PsdUridine_synth_RsuA/RluA"/>
</dbReference>
<dbReference type="EMBL" id="QGKM01000075">
    <property type="protein sequence ID" value="PWQ92845.1"/>
    <property type="molecule type" value="Genomic_DNA"/>
</dbReference>
<gene>
    <name evidence="9" type="ORF">DKW60_19060</name>
</gene>